<dbReference type="AlphaFoldDB" id="A0A849I5P1"/>
<gene>
    <name evidence="1" type="ORF">HJG44_20685</name>
</gene>
<name>A0A849I5P1_9HYPH</name>
<dbReference type="Proteomes" id="UP000564885">
    <property type="component" value="Unassembled WGS sequence"/>
</dbReference>
<sequence length="168" mass="19664">MHRRPVYETAADRESEKDFARWLAAKYFPSCHVEKLSMAYRVDFAVYSTHDGVRPRYLRCFVEYKDRSRKFAWADFEREGVYRISLNKLAHAALLCERADVPFYLAVKVKDGTYIARLTPARMATLDVCHDGRKDRRVRCPDTGEMIFDPADMEPMIEVPVSLFEKAR</sequence>
<accession>A0A849I5P1</accession>
<evidence type="ECO:0000313" key="2">
    <source>
        <dbReference type="Proteomes" id="UP000564885"/>
    </source>
</evidence>
<keyword evidence="2" id="KW-1185">Reference proteome</keyword>
<dbReference type="EMBL" id="JABEPP010000006">
    <property type="protein sequence ID" value="NNM74782.1"/>
    <property type="molecule type" value="Genomic_DNA"/>
</dbReference>
<dbReference type="RefSeq" id="WP_171220229.1">
    <property type="nucleotide sequence ID" value="NZ_JABEPP010000006.1"/>
</dbReference>
<dbReference type="InterPro" id="IPR057104">
    <property type="entry name" value="PDDEXK_14"/>
</dbReference>
<organism evidence="1 2">
    <name type="scientific">Enterovirga aerilata</name>
    <dbReference type="NCBI Taxonomy" id="2730920"/>
    <lineage>
        <taxon>Bacteria</taxon>
        <taxon>Pseudomonadati</taxon>
        <taxon>Pseudomonadota</taxon>
        <taxon>Alphaproteobacteria</taxon>
        <taxon>Hyphomicrobiales</taxon>
        <taxon>Methylobacteriaceae</taxon>
        <taxon>Enterovirga</taxon>
    </lineage>
</organism>
<dbReference type="Pfam" id="PF24579">
    <property type="entry name" value="PDDEXK_14"/>
    <property type="match status" value="1"/>
</dbReference>
<reference evidence="1 2" key="1">
    <citation type="submission" date="2020-04" db="EMBL/GenBank/DDBJ databases">
        <title>Enterovirga sp. isolate from soil.</title>
        <authorList>
            <person name="Chea S."/>
            <person name="Kim D.-U."/>
        </authorList>
    </citation>
    <scope>NUCLEOTIDE SEQUENCE [LARGE SCALE GENOMIC DNA]</scope>
    <source>
        <strain evidence="1 2">DB1703</strain>
    </source>
</reference>
<proteinExistence type="predicted"/>
<comment type="caution">
    <text evidence="1">The sequence shown here is derived from an EMBL/GenBank/DDBJ whole genome shotgun (WGS) entry which is preliminary data.</text>
</comment>
<evidence type="ECO:0000313" key="1">
    <source>
        <dbReference type="EMBL" id="NNM74782.1"/>
    </source>
</evidence>
<protein>
    <submittedName>
        <fullName evidence="1">Uncharacterized protein</fullName>
    </submittedName>
</protein>